<dbReference type="EMBL" id="JAGGKI010000011">
    <property type="protein sequence ID" value="MBP1894977.1"/>
    <property type="molecule type" value="Genomic_DNA"/>
</dbReference>
<dbReference type="CDD" id="cd06445">
    <property type="entry name" value="ATase"/>
    <property type="match status" value="1"/>
</dbReference>
<feature type="domain" description="Methylguanine DNA methyltransferase ribonuclease-like" evidence="8">
    <location>
        <begin position="19"/>
        <end position="86"/>
    </location>
</feature>
<evidence type="ECO:0000256" key="5">
    <source>
        <dbReference type="ARBA" id="ARBA00023204"/>
    </source>
</evidence>
<dbReference type="PROSITE" id="PS00374">
    <property type="entry name" value="MGMT"/>
    <property type="match status" value="1"/>
</dbReference>
<protein>
    <submittedName>
        <fullName evidence="9">Methylated-DNA-[protein]-cysteine S-methyltransferase</fullName>
        <ecNumber evidence="9">2.1.1.63</ecNumber>
    </submittedName>
</protein>
<dbReference type="InterPro" id="IPR036388">
    <property type="entry name" value="WH-like_DNA-bd_sf"/>
</dbReference>
<keyword evidence="3 9" id="KW-0808">Transferase</keyword>
<dbReference type="Proteomes" id="UP000706926">
    <property type="component" value="Unassembled WGS sequence"/>
</dbReference>
<keyword evidence="10" id="KW-1185">Reference proteome</keyword>
<dbReference type="PANTHER" id="PTHR10815">
    <property type="entry name" value="METHYLATED-DNA--PROTEIN-CYSTEINE METHYLTRANSFERASE"/>
    <property type="match status" value="1"/>
</dbReference>
<evidence type="ECO:0000259" key="8">
    <source>
        <dbReference type="Pfam" id="PF02870"/>
    </source>
</evidence>
<dbReference type="PANTHER" id="PTHR10815:SF12">
    <property type="entry name" value="METHYLATED-DNA--PROTEIN-CYSTEINE METHYLTRANSFERASE, INDUCIBLE"/>
    <property type="match status" value="1"/>
</dbReference>
<dbReference type="InterPro" id="IPR036217">
    <property type="entry name" value="MethylDNA_cys_MeTrfase_DNAb"/>
</dbReference>
<keyword evidence="4" id="KW-0227">DNA damage</keyword>
<evidence type="ECO:0000256" key="2">
    <source>
        <dbReference type="ARBA" id="ARBA00022603"/>
    </source>
</evidence>
<dbReference type="InterPro" id="IPR001497">
    <property type="entry name" value="MethylDNA_cys_MeTrfase_AS"/>
</dbReference>
<organism evidence="9 10">
    <name type="scientific">Paenibacillus lactis</name>
    <dbReference type="NCBI Taxonomy" id="228574"/>
    <lineage>
        <taxon>Bacteria</taxon>
        <taxon>Bacillati</taxon>
        <taxon>Bacillota</taxon>
        <taxon>Bacilli</taxon>
        <taxon>Bacillales</taxon>
        <taxon>Paenibacillaceae</taxon>
        <taxon>Paenibacillus</taxon>
    </lineage>
</organism>
<reference evidence="9 10" key="1">
    <citation type="submission" date="2021-03" db="EMBL/GenBank/DDBJ databases">
        <title>Genomic Encyclopedia of Type Strains, Phase IV (KMG-IV): sequencing the most valuable type-strain genomes for metagenomic binning, comparative biology and taxonomic classification.</title>
        <authorList>
            <person name="Goeker M."/>
        </authorList>
    </citation>
    <scope>NUCLEOTIDE SEQUENCE [LARGE SCALE GENOMIC DNA]</scope>
    <source>
        <strain evidence="9 10">DSM 15596</strain>
    </source>
</reference>
<proteinExistence type="predicted"/>
<dbReference type="SUPFAM" id="SSF53155">
    <property type="entry name" value="Methylated DNA-protein cysteine methyltransferase domain"/>
    <property type="match status" value="1"/>
</dbReference>
<dbReference type="InterPro" id="IPR014048">
    <property type="entry name" value="MethylDNA_cys_MeTrfase_DNA-bd"/>
</dbReference>
<name>A0ABS4FFZ2_9BACL</name>
<dbReference type="Gene3D" id="3.30.160.70">
    <property type="entry name" value="Methylated DNA-protein cysteine methyltransferase domain"/>
    <property type="match status" value="1"/>
</dbReference>
<comment type="catalytic activity">
    <reaction evidence="1">
        <text>a 4-O-methyl-thymidine in DNA + L-cysteinyl-[protein] = a thymidine in DNA + S-methyl-L-cysteinyl-[protein]</text>
        <dbReference type="Rhea" id="RHEA:53428"/>
        <dbReference type="Rhea" id="RHEA-COMP:10131"/>
        <dbReference type="Rhea" id="RHEA-COMP:10132"/>
        <dbReference type="Rhea" id="RHEA-COMP:13555"/>
        <dbReference type="Rhea" id="RHEA-COMP:13556"/>
        <dbReference type="ChEBI" id="CHEBI:29950"/>
        <dbReference type="ChEBI" id="CHEBI:82612"/>
        <dbReference type="ChEBI" id="CHEBI:137386"/>
        <dbReference type="ChEBI" id="CHEBI:137387"/>
        <dbReference type="EC" id="2.1.1.63"/>
    </reaction>
</comment>
<keyword evidence="2 9" id="KW-0489">Methyltransferase</keyword>
<evidence type="ECO:0000313" key="9">
    <source>
        <dbReference type="EMBL" id="MBP1894977.1"/>
    </source>
</evidence>
<dbReference type="InterPro" id="IPR008332">
    <property type="entry name" value="MethylG_MeTrfase_N"/>
</dbReference>
<evidence type="ECO:0000259" key="7">
    <source>
        <dbReference type="Pfam" id="PF01035"/>
    </source>
</evidence>
<accession>A0ABS4FFZ2</accession>
<dbReference type="GO" id="GO:0032259">
    <property type="term" value="P:methylation"/>
    <property type="evidence" value="ECO:0007669"/>
    <property type="project" value="UniProtKB-KW"/>
</dbReference>
<dbReference type="Pfam" id="PF02870">
    <property type="entry name" value="Methyltransf_1N"/>
    <property type="match status" value="1"/>
</dbReference>
<feature type="domain" description="Methylated-DNA-[protein]-cysteine S-methyltransferase DNA binding" evidence="7">
    <location>
        <begin position="91"/>
        <end position="170"/>
    </location>
</feature>
<evidence type="ECO:0000256" key="6">
    <source>
        <dbReference type="ARBA" id="ARBA00049348"/>
    </source>
</evidence>
<dbReference type="InterPro" id="IPR036631">
    <property type="entry name" value="MGMT_N_sf"/>
</dbReference>
<comment type="caution">
    <text evidence="9">The sequence shown here is derived from an EMBL/GenBank/DDBJ whole genome shotgun (WGS) entry which is preliminary data.</text>
</comment>
<evidence type="ECO:0000256" key="4">
    <source>
        <dbReference type="ARBA" id="ARBA00022763"/>
    </source>
</evidence>
<dbReference type="NCBIfam" id="TIGR00589">
    <property type="entry name" value="ogt"/>
    <property type="match status" value="1"/>
</dbReference>
<gene>
    <name evidence="9" type="ORF">J2Z18_004086</name>
</gene>
<sequence>MMESNPDVIRWTRLTHARWSMYIAATEQGLCYVGSQDKTFDEMAEWVAAKYPGAGLVQDDRIMKPYVRELEEYLQGKRDRFEMAMDYKGTPFQKAVWRALCQIPYGKTMTYTDIAQSIGKPAAVRAVGAAIGANPLLVTVPCHRVIGKNGALTGYRGGLAMKSQLLELERKHEQAIQKETAEYV</sequence>
<evidence type="ECO:0000313" key="10">
    <source>
        <dbReference type="Proteomes" id="UP000706926"/>
    </source>
</evidence>
<dbReference type="Gene3D" id="1.10.10.10">
    <property type="entry name" value="Winged helix-like DNA-binding domain superfamily/Winged helix DNA-binding domain"/>
    <property type="match status" value="1"/>
</dbReference>
<evidence type="ECO:0000256" key="3">
    <source>
        <dbReference type="ARBA" id="ARBA00022679"/>
    </source>
</evidence>
<evidence type="ECO:0000256" key="1">
    <source>
        <dbReference type="ARBA" id="ARBA00001286"/>
    </source>
</evidence>
<keyword evidence="5" id="KW-0234">DNA repair</keyword>
<comment type="catalytic activity">
    <reaction evidence="6">
        <text>a 6-O-methyl-2'-deoxyguanosine in DNA + L-cysteinyl-[protein] = S-methyl-L-cysteinyl-[protein] + a 2'-deoxyguanosine in DNA</text>
        <dbReference type="Rhea" id="RHEA:24000"/>
        <dbReference type="Rhea" id="RHEA-COMP:10131"/>
        <dbReference type="Rhea" id="RHEA-COMP:10132"/>
        <dbReference type="Rhea" id="RHEA-COMP:11367"/>
        <dbReference type="Rhea" id="RHEA-COMP:11368"/>
        <dbReference type="ChEBI" id="CHEBI:29950"/>
        <dbReference type="ChEBI" id="CHEBI:82612"/>
        <dbReference type="ChEBI" id="CHEBI:85445"/>
        <dbReference type="ChEBI" id="CHEBI:85448"/>
        <dbReference type="EC" id="2.1.1.63"/>
    </reaction>
</comment>
<dbReference type="EC" id="2.1.1.63" evidence="9"/>
<dbReference type="Pfam" id="PF01035">
    <property type="entry name" value="DNA_binding_1"/>
    <property type="match status" value="1"/>
</dbReference>
<dbReference type="GO" id="GO:0003908">
    <property type="term" value="F:methylated-DNA-[protein]-cysteine S-methyltransferase activity"/>
    <property type="evidence" value="ECO:0007669"/>
    <property type="project" value="UniProtKB-EC"/>
</dbReference>
<dbReference type="SUPFAM" id="SSF46767">
    <property type="entry name" value="Methylated DNA-protein cysteine methyltransferase, C-terminal domain"/>
    <property type="match status" value="1"/>
</dbReference>